<dbReference type="RefSeq" id="XP_022403107.1">
    <property type="nucleotide sequence ID" value="XM_022544296.1"/>
</dbReference>
<name>A0A1L9VR65_ASPGL</name>
<evidence type="ECO:0000313" key="3">
    <source>
        <dbReference type="Proteomes" id="UP000184300"/>
    </source>
</evidence>
<dbReference type="OrthoDB" id="4478234at2759"/>
<dbReference type="VEuPathDB" id="FungiDB:ASPGLDRAFT_33326"/>
<dbReference type="EMBL" id="KV878892">
    <property type="protein sequence ID" value="OJJ86418.1"/>
    <property type="molecule type" value="Genomic_DNA"/>
</dbReference>
<feature type="domain" description="F-box" evidence="1">
    <location>
        <begin position="15"/>
        <end position="51"/>
    </location>
</feature>
<evidence type="ECO:0000259" key="1">
    <source>
        <dbReference type="Pfam" id="PF12937"/>
    </source>
</evidence>
<dbReference type="SUPFAM" id="SSF52047">
    <property type="entry name" value="RNI-like"/>
    <property type="match status" value="1"/>
</dbReference>
<keyword evidence="3" id="KW-1185">Reference proteome</keyword>
<proteinExistence type="predicted"/>
<gene>
    <name evidence="2" type="ORF">ASPGLDRAFT_33326</name>
</gene>
<organism evidence="2 3">
    <name type="scientific">Aspergillus glaucus CBS 516.65</name>
    <dbReference type="NCBI Taxonomy" id="1160497"/>
    <lineage>
        <taxon>Eukaryota</taxon>
        <taxon>Fungi</taxon>
        <taxon>Dikarya</taxon>
        <taxon>Ascomycota</taxon>
        <taxon>Pezizomycotina</taxon>
        <taxon>Eurotiomycetes</taxon>
        <taxon>Eurotiomycetidae</taxon>
        <taxon>Eurotiales</taxon>
        <taxon>Aspergillaceae</taxon>
        <taxon>Aspergillus</taxon>
        <taxon>Aspergillus subgen. Aspergillus</taxon>
    </lineage>
</organism>
<reference evidence="3" key="1">
    <citation type="journal article" date="2017" name="Genome Biol.">
        <title>Comparative genomics reveals high biological diversity and specific adaptations in the industrially and medically important fungal genus Aspergillus.</title>
        <authorList>
            <person name="de Vries R.P."/>
            <person name="Riley R."/>
            <person name="Wiebenga A."/>
            <person name="Aguilar-Osorio G."/>
            <person name="Amillis S."/>
            <person name="Uchima C.A."/>
            <person name="Anderluh G."/>
            <person name="Asadollahi M."/>
            <person name="Askin M."/>
            <person name="Barry K."/>
            <person name="Battaglia E."/>
            <person name="Bayram O."/>
            <person name="Benocci T."/>
            <person name="Braus-Stromeyer S.A."/>
            <person name="Caldana C."/>
            <person name="Canovas D."/>
            <person name="Cerqueira G.C."/>
            <person name="Chen F."/>
            <person name="Chen W."/>
            <person name="Choi C."/>
            <person name="Clum A."/>
            <person name="Dos Santos R.A."/>
            <person name="Damasio A.R."/>
            <person name="Diallinas G."/>
            <person name="Emri T."/>
            <person name="Fekete E."/>
            <person name="Flipphi M."/>
            <person name="Freyberg S."/>
            <person name="Gallo A."/>
            <person name="Gournas C."/>
            <person name="Habgood R."/>
            <person name="Hainaut M."/>
            <person name="Harispe M.L."/>
            <person name="Henrissat B."/>
            <person name="Hilden K.S."/>
            <person name="Hope R."/>
            <person name="Hossain A."/>
            <person name="Karabika E."/>
            <person name="Karaffa L."/>
            <person name="Karanyi Z."/>
            <person name="Krasevec N."/>
            <person name="Kuo A."/>
            <person name="Kusch H."/>
            <person name="LaButti K."/>
            <person name="Lagendijk E.L."/>
            <person name="Lapidus A."/>
            <person name="Levasseur A."/>
            <person name="Lindquist E."/>
            <person name="Lipzen A."/>
            <person name="Logrieco A.F."/>
            <person name="MacCabe A."/>
            <person name="Maekelae M.R."/>
            <person name="Malavazi I."/>
            <person name="Melin P."/>
            <person name="Meyer V."/>
            <person name="Mielnichuk N."/>
            <person name="Miskei M."/>
            <person name="Molnar A.P."/>
            <person name="Mule G."/>
            <person name="Ngan C.Y."/>
            <person name="Orejas M."/>
            <person name="Orosz E."/>
            <person name="Ouedraogo J.P."/>
            <person name="Overkamp K.M."/>
            <person name="Park H.-S."/>
            <person name="Perrone G."/>
            <person name="Piumi F."/>
            <person name="Punt P.J."/>
            <person name="Ram A.F."/>
            <person name="Ramon A."/>
            <person name="Rauscher S."/>
            <person name="Record E."/>
            <person name="Riano-Pachon D.M."/>
            <person name="Robert V."/>
            <person name="Roehrig J."/>
            <person name="Ruller R."/>
            <person name="Salamov A."/>
            <person name="Salih N.S."/>
            <person name="Samson R.A."/>
            <person name="Sandor E."/>
            <person name="Sanguinetti M."/>
            <person name="Schuetze T."/>
            <person name="Sepcic K."/>
            <person name="Shelest E."/>
            <person name="Sherlock G."/>
            <person name="Sophianopoulou V."/>
            <person name="Squina F.M."/>
            <person name="Sun H."/>
            <person name="Susca A."/>
            <person name="Todd R.B."/>
            <person name="Tsang A."/>
            <person name="Unkles S.E."/>
            <person name="van de Wiele N."/>
            <person name="van Rossen-Uffink D."/>
            <person name="Oliveira J.V."/>
            <person name="Vesth T.C."/>
            <person name="Visser J."/>
            <person name="Yu J.-H."/>
            <person name="Zhou M."/>
            <person name="Andersen M.R."/>
            <person name="Archer D.B."/>
            <person name="Baker S.E."/>
            <person name="Benoit I."/>
            <person name="Brakhage A.A."/>
            <person name="Braus G.H."/>
            <person name="Fischer R."/>
            <person name="Frisvad J.C."/>
            <person name="Goldman G.H."/>
            <person name="Houbraken J."/>
            <person name="Oakley B."/>
            <person name="Pocsi I."/>
            <person name="Scazzocchio C."/>
            <person name="Seiboth B."/>
            <person name="vanKuyk P.A."/>
            <person name="Wortman J."/>
            <person name="Dyer P.S."/>
            <person name="Grigoriev I.V."/>
        </authorList>
    </citation>
    <scope>NUCLEOTIDE SEQUENCE [LARGE SCALE GENOMIC DNA]</scope>
    <source>
        <strain evidence="3">CBS 516.65</strain>
    </source>
</reference>
<dbReference type="Pfam" id="PF12937">
    <property type="entry name" value="F-box-like"/>
    <property type="match status" value="1"/>
</dbReference>
<dbReference type="AlphaFoldDB" id="A0A1L9VR65"/>
<dbReference type="InterPro" id="IPR036047">
    <property type="entry name" value="F-box-like_dom_sf"/>
</dbReference>
<dbReference type="InterPro" id="IPR001810">
    <property type="entry name" value="F-box_dom"/>
</dbReference>
<dbReference type="InterPro" id="IPR032675">
    <property type="entry name" value="LRR_dom_sf"/>
</dbReference>
<dbReference type="GeneID" id="34460557"/>
<dbReference type="Gene3D" id="3.80.10.10">
    <property type="entry name" value="Ribonuclease Inhibitor"/>
    <property type="match status" value="1"/>
</dbReference>
<dbReference type="Proteomes" id="UP000184300">
    <property type="component" value="Unassembled WGS sequence"/>
</dbReference>
<sequence>MVLNIFNNPHFSPFSVLPVEVAQLITGYLDDKRDLCSLRLTCRDFYFITVDQFGRTYLETVKTDLSRESLFRLAHLAQHHGLRGHVKRLSFTSPNGIFGSNLQWLRYPEGHLVLGQDAFQLLVDIMRCLYNCTSFQVKLDTMDEQDVCRDGFLTHSDIVNIFFNVIAYTGHPVKSFALDFHDANVCNSINPRQLDLPVLHEQRNFVSALAQMEELTLNCTMNSRAIVELGLTLIHHAPALQKLRIYFDLFFGKDFMRHLASMNISNQLHELSLERSIISGDNLLAVLCRVPQLRVLSLKQLRLSEDSGIGWHTILQALLTRLQYLNGIEIGSLLQGCVPETYLPKEAFSPNVFGHPSVGAGFSGKAHLGTLNPDSGAPMEMHYSGPCMGRALQAMIDTMTIF</sequence>
<accession>A0A1L9VR65</accession>
<evidence type="ECO:0000313" key="2">
    <source>
        <dbReference type="EMBL" id="OJJ86418.1"/>
    </source>
</evidence>
<protein>
    <recommendedName>
        <fullName evidence="1">F-box domain-containing protein</fullName>
    </recommendedName>
</protein>
<dbReference type="SUPFAM" id="SSF81383">
    <property type="entry name" value="F-box domain"/>
    <property type="match status" value="1"/>
</dbReference>